<dbReference type="SMART" id="SM00267">
    <property type="entry name" value="GGDEF"/>
    <property type="match status" value="1"/>
</dbReference>
<accession>A0A6P0EQD1</accession>
<feature type="transmembrane region" description="Helical" evidence="1">
    <location>
        <begin position="69"/>
        <end position="95"/>
    </location>
</feature>
<keyword evidence="1" id="KW-1133">Transmembrane helix</keyword>
<feature type="domain" description="GGDEF" evidence="2">
    <location>
        <begin position="357"/>
        <end position="489"/>
    </location>
</feature>
<dbReference type="Proteomes" id="UP000471152">
    <property type="component" value="Unassembled WGS sequence"/>
</dbReference>
<feature type="transmembrane region" description="Helical" evidence="1">
    <location>
        <begin position="107"/>
        <end position="127"/>
    </location>
</feature>
<dbReference type="CDD" id="cd01949">
    <property type="entry name" value="GGDEF"/>
    <property type="match status" value="1"/>
</dbReference>
<dbReference type="PANTHER" id="PTHR46663">
    <property type="entry name" value="DIGUANYLATE CYCLASE DGCT-RELATED"/>
    <property type="match status" value="1"/>
</dbReference>
<evidence type="ECO:0000313" key="5">
    <source>
        <dbReference type="Proteomes" id="UP000468828"/>
    </source>
</evidence>
<sequence length="489" mass="50775">MHGRSRVFLVTLVVLGVAAVAVELVRAGPALVRSPATWAVTTAVVTLLLFSPVTIGRRDRATHMTFGETAAVLAYAVLPPAAAALSAGVAAAVLIGSLRTSAVNRLFNGASTLTAGAAGALTAATLADQGAPRLVAAAVAAVVFGTVSHLQVVTVLSLGRGRLVAGFASGLRQLVVVETAGVVLGLLLAPLVLRDPVGTWRLLPLLAVLAVLSRRHTRLATERDLLDALAEATAELHASLHPDRVLDALHAHATRLLPRSEVVLQPAPPQPHQVGEVVEDGTLWLVARTGVAQVGVPAEHRVLQGLSAAARRALDNARLHRQVEEQALTDALTGLPNRAALVRHLERELARTHRHGSRLGLVFLDLDGFKAVNDVHGHEAGDALLAELAGLLRAAVRTEDLVARLAGDEFCVVLDGTADRAQAAAVAEELRDRLERGLGGHGVGVSLGLALGPEDGDDPAALLRAADAAMYTDKVARSRARGRAAAEGT</sequence>
<dbReference type="SUPFAM" id="SSF55073">
    <property type="entry name" value="Nucleotide cyclase"/>
    <property type="match status" value="1"/>
</dbReference>
<gene>
    <name evidence="4" type="ORF">G3R41_02190</name>
    <name evidence="3" type="ORF">GCU67_02190</name>
</gene>
<keyword evidence="1" id="KW-0812">Transmembrane</keyword>
<dbReference type="PANTHER" id="PTHR46663:SF4">
    <property type="entry name" value="DIGUANYLATE CYCLASE DGCT-RELATED"/>
    <property type="match status" value="1"/>
</dbReference>
<feature type="transmembrane region" description="Helical" evidence="1">
    <location>
        <begin position="37"/>
        <end position="57"/>
    </location>
</feature>
<dbReference type="Pfam" id="PF00990">
    <property type="entry name" value="GGDEF"/>
    <property type="match status" value="1"/>
</dbReference>
<protein>
    <submittedName>
        <fullName evidence="3">GGDEF domain-containing protein</fullName>
    </submittedName>
</protein>
<dbReference type="Gene3D" id="3.30.70.270">
    <property type="match status" value="1"/>
</dbReference>
<reference evidence="3 5" key="1">
    <citation type="submission" date="2020-01" db="EMBL/GenBank/DDBJ databases">
        <title>the WGS Modestobacter muralis CPCC 204518.</title>
        <authorList>
            <person name="Jiang Z."/>
        </authorList>
    </citation>
    <scope>NUCLEOTIDE SEQUENCE [LARGE SCALE GENOMIC DNA]</scope>
    <source>
        <strain evidence="3 5">DSM 100205</strain>
    </source>
</reference>
<dbReference type="EMBL" id="JAAGWH010000007">
    <property type="protein sequence ID" value="NEK92986.1"/>
    <property type="molecule type" value="Genomic_DNA"/>
</dbReference>
<keyword evidence="5" id="KW-1185">Reference proteome</keyword>
<dbReference type="Proteomes" id="UP000468828">
    <property type="component" value="Unassembled WGS sequence"/>
</dbReference>
<evidence type="ECO:0000313" key="4">
    <source>
        <dbReference type="EMBL" id="NEN49753.1"/>
    </source>
</evidence>
<keyword evidence="1" id="KW-0472">Membrane</keyword>
<feature type="transmembrane region" description="Helical" evidence="1">
    <location>
        <begin position="134"/>
        <end position="159"/>
    </location>
</feature>
<dbReference type="InterPro" id="IPR029787">
    <property type="entry name" value="Nucleotide_cyclase"/>
</dbReference>
<organism evidence="3 5">
    <name type="scientific">Modestobacter muralis</name>
    <dbReference type="NCBI Taxonomy" id="1608614"/>
    <lineage>
        <taxon>Bacteria</taxon>
        <taxon>Bacillati</taxon>
        <taxon>Actinomycetota</taxon>
        <taxon>Actinomycetes</taxon>
        <taxon>Geodermatophilales</taxon>
        <taxon>Geodermatophilaceae</taxon>
        <taxon>Modestobacter</taxon>
    </lineage>
</organism>
<name>A0A6P0EQD1_9ACTN</name>
<comment type="caution">
    <text evidence="3">The sequence shown here is derived from an EMBL/GenBank/DDBJ whole genome shotgun (WGS) entry which is preliminary data.</text>
</comment>
<evidence type="ECO:0000259" key="2">
    <source>
        <dbReference type="PROSITE" id="PS50887"/>
    </source>
</evidence>
<dbReference type="InterPro" id="IPR043128">
    <property type="entry name" value="Rev_trsase/Diguanyl_cyclase"/>
</dbReference>
<evidence type="ECO:0000313" key="6">
    <source>
        <dbReference type="Proteomes" id="UP000471152"/>
    </source>
</evidence>
<dbReference type="AlphaFoldDB" id="A0A6P0EQD1"/>
<dbReference type="RefSeq" id="WP_163609452.1">
    <property type="nucleotide sequence ID" value="NZ_JAAGWB010000007.1"/>
</dbReference>
<dbReference type="InterPro" id="IPR052163">
    <property type="entry name" value="DGC-Regulatory_Protein"/>
</dbReference>
<dbReference type="NCBIfam" id="TIGR00254">
    <property type="entry name" value="GGDEF"/>
    <property type="match status" value="1"/>
</dbReference>
<feature type="transmembrane region" description="Helical" evidence="1">
    <location>
        <begin position="171"/>
        <end position="193"/>
    </location>
</feature>
<dbReference type="PROSITE" id="PS50887">
    <property type="entry name" value="GGDEF"/>
    <property type="match status" value="1"/>
</dbReference>
<evidence type="ECO:0000313" key="3">
    <source>
        <dbReference type="EMBL" id="NEK92986.1"/>
    </source>
</evidence>
<dbReference type="EMBL" id="JAAGWB010000007">
    <property type="protein sequence ID" value="NEN49753.1"/>
    <property type="molecule type" value="Genomic_DNA"/>
</dbReference>
<reference evidence="4 6" key="2">
    <citation type="submission" date="2020-02" db="EMBL/GenBank/DDBJ databases">
        <title>The WGS of Modestobacter muralis DSM 100205.</title>
        <authorList>
            <person name="Jiang Z."/>
        </authorList>
    </citation>
    <scope>NUCLEOTIDE SEQUENCE [LARGE SCALE GENOMIC DNA]</scope>
    <source>
        <strain evidence="4 6">DSM 100205</strain>
    </source>
</reference>
<dbReference type="InterPro" id="IPR000160">
    <property type="entry name" value="GGDEF_dom"/>
</dbReference>
<evidence type="ECO:0000256" key="1">
    <source>
        <dbReference type="SAM" id="Phobius"/>
    </source>
</evidence>
<proteinExistence type="predicted"/>